<dbReference type="AlphaFoldDB" id="A0A931E5U9"/>
<gene>
    <name evidence="2" type="ORF">I5907_06260</name>
</gene>
<dbReference type="RefSeq" id="WP_196989858.1">
    <property type="nucleotide sequence ID" value="NZ_JADWYR010000001.1"/>
</dbReference>
<name>A0A931E5U9_9BACT</name>
<keyword evidence="3" id="KW-1185">Reference proteome</keyword>
<dbReference type="EMBL" id="JADWYR010000001">
    <property type="protein sequence ID" value="MBG9375830.1"/>
    <property type="molecule type" value="Genomic_DNA"/>
</dbReference>
<proteinExistence type="predicted"/>
<feature type="transmembrane region" description="Helical" evidence="1">
    <location>
        <begin position="19"/>
        <end position="39"/>
    </location>
</feature>
<sequence length="216" mass="25153">MQALSADHQPAYLRVPAKLLSYIFHPLFLPTYVFFWVLLRFPYEFAGITPMALFARKITVFWMTAFFPAFSVFLLWRLKFIESIMLRSQKERMAPYIITMIFYWWMWYLSRNFTDQPEVLRFFFLSIFFATIAGLILNSFFKISMHGMGVGGLLAFVIVTNFFYQAYFGADLAIVTIITGLVCTARLVLGEHNNFEVYAGLLIGILCQLLAFYFSA</sequence>
<keyword evidence="1" id="KW-1133">Transmembrane helix</keyword>
<feature type="transmembrane region" description="Helical" evidence="1">
    <location>
        <begin position="148"/>
        <end position="166"/>
    </location>
</feature>
<evidence type="ECO:0000256" key="1">
    <source>
        <dbReference type="SAM" id="Phobius"/>
    </source>
</evidence>
<feature type="transmembrane region" description="Helical" evidence="1">
    <location>
        <begin position="196"/>
        <end position="214"/>
    </location>
</feature>
<feature type="transmembrane region" description="Helical" evidence="1">
    <location>
        <begin position="59"/>
        <end position="81"/>
    </location>
</feature>
<comment type="caution">
    <text evidence="2">The sequence shown here is derived from an EMBL/GenBank/DDBJ whole genome shotgun (WGS) entry which is preliminary data.</text>
</comment>
<protein>
    <submittedName>
        <fullName evidence="2">Uncharacterized protein</fullName>
    </submittedName>
</protein>
<accession>A0A931E5U9</accession>
<feature type="transmembrane region" description="Helical" evidence="1">
    <location>
        <begin position="93"/>
        <end position="110"/>
    </location>
</feature>
<organism evidence="2 3">
    <name type="scientific">Panacibacter microcysteis</name>
    <dbReference type="NCBI Taxonomy" id="2793269"/>
    <lineage>
        <taxon>Bacteria</taxon>
        <taxon>Pseudomonadati</taxon>
        <taxon>Bacteroidota</taxon>
        <taxon>Chitinophagia</taxon>
        <taxon>Chitinophagales</taxon>
        <taxon>Chitinophagaceae</taxon>
        <taxon>Panacibacter</taxon>
    </lineage>
</organism>
<evidence type="ECO:0000313" key="3">
    <source>
        <dbReference type="Proteomes" id="UP000628448"/>
    </source>
</evidence>
<keyword evidence="1" id="KW-0812">Transmembrane</keyword>
<feature type="transmembrane region" description="Helical" evidence="1">
    <location>
        <begin position="172"/>
        <end position="189"/>
    </location>
</feature>
<reference evidence="2" key="1">
    <citation type="submission" date="2020-11" db="EMBL/GenBank/DDBJ databases">
        <title>Bacterial whole genome sequence for Panacibacter sp. DH6.</title>
        <authorList>
            <person name="Le V."/>
            <person name="Ko S."/>
            <person name="Ahn C.-Y."/>
            <person name="Oh H.-M."/>
        </authorList>
    </citation>
    <scope>NUCLEOTIDE SEQUENCE</scope>
    <source>
        <strain evidence="2">DH6</strain>
    </source>
</reference>
<keyword evidence="1" id="KW-0472">Membrane</keyword>
<dbReference type="Proteomes" id="UP000628448">
    <property type="component" value="Unassembled WGS sequence"/>
</dbReference>
<feature type="transmembrane region" description="Helical" evidence="1">
    <location>
        <begin position="122"/>
        <end position="141"/>
    </location>
</feature>
<evidence type="ECO:0000313" key="2">
    <source>
        <dbReference type="EMBL" id="MBG9375830.1"/>
    </source>
</evidence>